<comment type="caution">
    <text evidence="2">The sequence shown here is derived from an EMBL/GenBank/DDBJ whole genome shotgun (WGS) entry which is preliminary data.</text>
</comment>
<dbReference type="InterPro" id="IPR008979">
    <property type="entry name" value="Galactose-bd-like_sf"/>
</dbReference>
<dbReference type="PANTHER" id="PTHR36848">
    <property type="entry name" value="DNA-BINDING PROTEIN (PUTATIVE SECRETED PROTEIN)-RELATED"/>
    <property type="match status" value="1"/>
</dbReference>
<keyword evidence="3" id="KW-1185">Reference proteome</keyword>
<dbReference type="RefSeq" id="WP_077689970.1">
    <property type="nucleotide sequence ID" value="NZ_MCOK01000001.1"/>
</dbReference>
<dbReference type="STRING" id="501010.NOSIN_07005"/>
<dbReference type="AlphaFoldDB" id="A0A1V3BYV9"/>
<dbReference type="Proteomes" id="UP000189004">
    <property type="component" value="Unassembled WGS sequence"/>
</dbReference>
<dbReference type="OrthoDB" id="9761519at2"/>
<accession>A0A1V3BYV9</accession>
<dbReference type="PROSITE" id="PS51318">
    <property type="entry name" value="TAT"/>
    <property type="match status" value="1"/>
</dbReference>
<dbReference type="SUPFAM" id="SSF49785">
    <property type="entry name" value="Galactose-binding domain-like"/>
    <property type="match status" value="1"/>
</dbReference>
<dbReference type="Pfam" id="PF17132">
    <property type="entry name" value="Glyco_hydro_106"/>
    <property type="match status" value="1"/>
</dbReference>
<evidence type="ECO:0000256" key="1">
    <source>
        <dbReference type="SAM" id="SignalP"/>
    </source>
</evidence>
<dbReference type="Gene3D" id="2.60.120.260">
    <property type="entry name" value="Galactose-binding domain-like"/>
    <property type="match status" value="1"/>
</dbReference>
<organism evidence="2 3">
    <name type="scientific">Nocardiopsis sinuspersici</name>
    <dbReference type="NCBI Taxonomy" id="501010"/>
    <lineage>
        <taxon>Bacteria</taxon>
        <taxon>Bacillati</taxon>
        <taxon>Actinomycetota</taxon>
        <taxon>Actinomycetes</taxon>
        <taxon>Streptosporangiales</taxon>
        <taxon>Nocardiopsidaceae</taxon>
        <taxon>Nocardiopsis</taxon>
    </lineage>
</organism>
<proteinExistence type="predicted"/>
<evidence type="ECO:0000313" key="2">
    <source>
        <dbReference type="EMBL" id="OOC53583.1"/>
    </source>
</evidence>
<dbReference type="EMBL" id="MCOK01000001">
    <property type="protein sequence ID" value="OOC53583.1"/>
    <property type="molecule type" value="Genomic_DNA"/>
</dbReference>
<feature type="chain" id="PRO_5012957092" evidence="1">
    <location>
        <begin position="47"/>
        <end position="1008"/>
    </location>
</feature>
<dbReference type="InterPro" id="IPR006311">
    <property type="entry name" value="TAT_signal"/>
</dbReference>
<dbReference type="PANTHER" id="PTHR36848:SF2">
    <property type="entry name" value="SECRETED PROTEIN"/>
    <property type="match status" value="1"/>
</dbReference>
<feature type="signal peptide" evidence="1">
    <location>
        <begin position="1"/>
        <end position="46"/>
    </location>
</feature>
<name>A0A1V3BYV9_9ACTN</name>
<gene>
    <name evidence="2" type="ORF">NOSIN_07005</name>
</gene>
<evidence type="ECO:0000313" key="3">
    <source>
        <dbReference type="Proteomes" id="UP000189004"/>
    </source>
</evidence>
<reference evidence="3" key="1">
    <citation type="submission" date="2016-08" db="EMBL/GenBank/DDBJ databases">
        <authorList>
            <person name="Tokovenko B."/>
            <person name="Kalinowski J."/>
        </authorList>
    </citation>
    <scope>NUCLEOTIDE SEQUENCE [LARGE SCALE GENOMIC DNA]</scope>
    <source>
        <strain evidence="3">UTMC102</strain>
    </source>
</reference>
<protein>
    <submittedName>
        <fullName evidence="2">Alpha-L-rhamnosidase</fullName>
    </submittedName>
</protein>
<sequence>MPHTPSPTERPCSGFTPTRRLFLGLGTTAAAAAALPAALGTPAAAAAPQAFTGGFEAPAATARAKFRWWWPHGLVDPQEVAREIDHAADAGFGGMEVADVHHSSSESLDPGGHGWGTGPWRQAVEAALSRAEERGIVVDMTIGPSWPAAVPSLTPQDRAAVRELAHGVRYLASGEETSGALPEPVAEPGHGVESRELFAVQAVRLAEGASPEDRRTALEADTLQDLTASVRDEELSWTAPGEGDGSTWALIAYWERGSGQRPEGGPHTEPVSYVVDHFSSAGAQAVIDFWEENVLTSRIRSLLQGPAGGAVFEDSIEMETDATLWTHDLPSAFEGHHGYDPVPYLPVLVRVDEDQVFSFDPDTDRRALNDFNDLLSQLYIDHHIAPIQEWAHGLGMDYRIQPYGLQTDAVAKAAVVDTAEGESLGFKNLDDFRSLAGGRDLGGKKVLSSEAGAVYGGSYSTTWQQTVRTIAREYSAGVNMAVLHGFSYADAPGAQWPGFAAFTPYGGGVGYSESWGPRHPTWQHVSDVSGFFARAQHTLQSGTSTIDVAFLRQKGYAGSGFGAAYFSKEGVRHGWTHQFVSPRLLRITEPRVEGGRLAPEGPAYGLLVFEGDAFSGRLPTMELDTARRMVDYARSGLKILIVGDWSAPQEPGTDQSSAEELVRAMEELLAEPSVHRVDSREDIPDGLAALDARPAVSYSQGSALLHARRRDDELELYYFTNGSDDETVDHRVTLPADIDHAYPFALDLWSGRITPLPEHTRGDGTVDVGVRLAPGASTVIALAPPSWTASHGEPGRKMPPGRLKKLRVDGTDADEVRVEGGKAVVRASSAGTYTTALSDGSTASTAIDSVGEPVDLASWELEVEDWRPGGSATDTEVVLHEHSLSSLVPWQEIEGLADTSGIGRYTTTVDLGEGWTGGHGARLDLGGVSDTFRVTVNGTDLPPCDQQDTVVDIGPWLRGGSNTIQVEVATTLINRMRAFRPDVYGDVSRQDYGLLGPVRLLPYGQAEL</sequence>
<dbReference type="InterPro" id="IPR053161">
    <property type="entry name" value="Ulvan_degrading_GH"/>
</dbReference>
<keyword evidence="1" id="KW-0732">Signal</keyword>